<protein>
    <recommendedName>
        <fullName evidence="5 11">Conserved oligomeric Golgi complex subunit 6</fullName>
        <shortName evidence="11">COG complex subunit 6</shortName>
    </recommendedName>
    <alternativeName>
        <fullName evidence="10 11">Component of oligomeric Golgi complex 6</fullName>
    </alternativeName>
</protein>
<evidence type="ECO:0000256" key="9">
    <source>
        <dbReference type="ARBA" id="ARBA00023136"/>
    </source>
</evidence>
<feature type="compositionally biased region" description="Polar residues" evidence="12">
    <location>
        <begin position="14"/>
        <end position="28"/>
    </location>
</feature>
<dbReference type="SMART" id="SM01087">
    <property type="entry name" value="COG6"/>
    <property type="match status" value="1"/>
</dbReference>
<evidence type="ECO:0000256" key="11">
    <source>
        <dbReference type="RuleBase" id="RU365075"/>
    </source>
</evidence>
<dbReference type="Pfam" id="PF20653">
    <property type="entry name" value="COG6_C"/>
    <property type="match status" value="1"/>
</dbReference>
<dbReference type="InParanoid" id="A0A1X7UMG8"/>
<dbReference type="eggNOG" id="KOG2887">
    <property type="taxonomic scope" value="Eukaryota"/>
</dbReference>
<keyword evidence="8 11" id="KW-0333">Golgi apparatus</keyword>
<reference evidence="16" key="1">
    <citation type="journal article" date="2010" name="Nature">
        <title>The Amphimedon queenslandica genome and the evolution of animal complexity.</title>
        <authorList>
            <person name="Srivastava M."/>
            <person name="Simakov O."/>
            <person name="Chapman J."/>
            <person name="Fahey B."/>
            <person name="Gauthier M.E."/>
            <person name="Mitros T."/>
            <person name="Richards G.S."/>
            <person name="Conaco C."/>
            <person name="Dacre M."/>
            <person name="Hellsten U."/>
            <person name="Larroux C."/>
            <person name="Putnam N.H."/>
            <person name="Stanke M."/>
            <person name="Adamska M."/>
            <person name="Darling A."/>
            <person name="Degnan S.M."/>
            <person name="Oakley T.H."/>
            <person name="Plachetzki D.C."/>
            <person name="Zhai Y."/>
            <person name="Adamski M."/>
            <person name="Calcino A."/>
            <person name="Cummins S.F."/>
            <person name="Goodstein D.M."/>
            <person name="Harris C."/>
            <person name="Jackson D.J."/>
            <person name="Leys S.P."/>
            <person name="Shu S."/>
            <person name="Woodcroft B.J."/>
            <person name="Vervoort M."/>
            <person name="Kosik K.S."/>
            <person name="Manning G."/>
            <person name="Degnan B.M."/>
            <person name="Rokhsar D.S."/>
        </authorList>
    </citation>
    <scope>NUCLEOTIDE SEQUENCE [LARGE SCALE GENOMIC DNA]</scope>
</reference>
<evidence type="ECO:0000259" key="13">
    <source>
        <dbReference type="Pfam" id="PF06419"/>
    </source>
</evidence>
<comment type="similarity">
    <text evidence="3 11">Belongs to the COG6 family.</text>
</comment>
<keyword evidence="16" id="KW-1185">Reference proteome</keyword>
<evidence type="ECO:0000256" key="5">
    <source>
        <dbReference type="ARBA" id="ARBA00020973"/>
    </source>
</evidence>
<gene>
    <name evidence="15" type="primary">100631535</name>
</gene>
<evidence type="ECO:0000313" key="15">
    <source>
        <dbReference type="EnsemblMetazoa" id="Aqu2.1.28851_001"/>
    </source>
</evidence>
<accession>A0A1X7UMG8</accession>
<dbReference type="EnsemblMetazoa" id="Aqu2.1.28851_001">
    <property type="protein sequence ID" value="Aqu2.1.28851_001"/>
    <property type="gene ID" value="Aqu2.1.28851"/>
</dbReference>
<dbReference type="OrthoDB" id="272987at2759"/>
<dbReference type="KEGG" id="aqu:100631535"/>
<dbReference type="GO" id="GO:0015031">
    <property type="term" value="P:protein transport"/>
    <property type="evidence" value="ECO:0007669"/>
    <property type="project" value="UniProtKB-KW"/>
</dbReference>
<evidence type="ECO:0000256" key="3">
    <source>
        <dbReference type="ARBA" id="ARBA00011023"/>
    </source>
</evidence>
<evidence type="ECO:0000256" key="6">
    <source>
        <dbReference type="ARBA" id="ARBA00022448"/>
    </source>
</evidence>
<feature type="region of interest" description="Disordered" evidence="12">
    <location>
        <begin position="1"/>
        <end position="28"/>
    </location>
</feature>
<keyword evidence="9 11" id="KW-0472">Membrane</keyword>
<dbReference type="InterPro" id="IPR048369">
    <property type="entry name" value="COG6_C"/>
</dbReference>
<comment type="subcellular location">
    <subcellularLocation>
        <location evidence="2 11">Golgi apparatus membrane</location>
        <topology evidence="2 11">Peripheral membrane protein</topology>
    </subcellularLocation>
</comment>
<comment type="subunit">
    <text evidence="4">Component of the conserved oligomeric Golgi complex which is composed of eight different subunits and is required for normal Golgi morphology and localization.</text>
</comment>
<feature type="domain" description="Conserved Oligomeric Golgi complex subunit 6 C-terminal" evidence="14">
    <location>
        <begin position="197"/>
        <end position="632"/>
    </location>
</feature>
<sequence>MADGSKDKEEKQPANPSSSSIGNLSQNNPLSRKLNRILETRLEDERDTIESLKVLSEFLPANTLHARRNLRSDIERRGLILSEEFRDLLGSLAAQIQDMQNDVHSMRSCCQDMQNRLADTKAKTAGLLNETAELKARGRRLEMRGVVIDVFLKKLQLTPEEVGILAGGVVGEELFSVLHRVKSIHEDCKVLLRTSQQRIGLEIMEKMAMHLEEGYERLYHWTQSQCRTMTSDLPSSSLLLRKSLQELKSRPILYKYCVDEYVLARRSALVQGFIDALTKGNNGSRPIELVSHDPARYSGDMLGWLHQAIATEKDHISGLFAEDEREWVSNLLASITEGAGRPLKMRVEQVLLSTSDPVTSYQMVNVVRYYLGVFVILLGETAPLIGVMKELAELQTKLFFSSLTVQTSKLLEEIELPDSQLNPPRKLMEILSVLQRVLASRDISVASLDDHKTSLKQILQTCIDPMIHYCNESASTLSTMEMAVYLINCLYLIHSNVALYEFTELALEKLDGQIQAHLDTLITEQAAYLLGKIGLLDSYNTLQTGELTDEVLAPVHEQSKKLMTQFFSSPESSLLPQLTLLTSSKFKADAHQRAVQLFLNAYRQVYDAIKDKIGEDKLSNVLPHSPEQVNDLIT</sequence>
<dbReference type="EnsemblMetazoa" id="XM_003387332.2">
    <property type="protein sequence ID" value="XP_003387380.1"/>
    <property type="gene ID" value="LOC100631535"/>
</dbReference>
<organism evidence="15">
    <name type="scientific">Amphimedon queenslandica</name>
    <name type="common">Sponge</name>
    <dbReference type="NCBI Taxonomy" id="400682"/>
    <lineage>
        <taxon>Eukaryota</taxon>
        <taxon>Metazoa</taxon>
        <taxon>Porifera</taxon>
        <taxon>Demospongiae</taxon>
        <taxon>Heteroscleromorpha</taxon>
        <taxon>Haplosclerida</taxon>
        <taxon>Niphatidae</taxon>
        <taxon>Amphimedon</taxon>
    </lineage>
</organism>
<dbReference type="STRING" id="400682.A0A1X7UMG8"/>
<evidence type="ECO:0000256" key="8">
    <source>
        <dbReference type="ARBA" id="ARBA00023034"/>
    </source>
</evidence>
<feature type="domain" description="Conserved oligomeric complex COG6 N-terminal" evidence="13">
    <location>
        <begin position="55"/>
        <end position="167"/>
    </location>
</feature>
<keyword evidence="7 11" id="KW-0653">Protein transport</keyword>
<evidence type="ECO:0000259" key="14">
    <source>
        <dbReference type="Pfam" id="PF20653"/>
    </source>
</evidence>
<evidence type="ECO:0000256" key="10">
    <source>
        <dbReference type="ARBA" id="ARBA00031348"/>
    </source>
</evidence>
<comment type="function">
    <text evidence="1 11">Required for normal Golgi function.</text>
</comment>
<evidence type="ECO:0000256" key="7">
    <source>
        <dbReference type="ARBA" id="ARBA00022927"/>
    </source>
</evidence>
<proteinExistence type="inferred from homology"/>
<dbReference type="InterPro" id="IPR048368">
    <property type="entry name" value="COG6_N"/>
</dbReference>
<evidence type="ECO:0000256" key="4">
    <source>
        <dbReference type="ARBA" id="ARBA00011166"/>
    </source>
</evidence>
<dbReference type="Proteomes" id="UP000007879">
    <property type="component" value="Unassembled WGS sequence"/>
</dbReference>
<dbReference type="GO" id="GO:0000139">
    <property type="term" value="C:Golgi membrane"/>
    <property type="evidence" value="ECO:0007669"/>
    <property type="project" value="UniProtKB-SubCell"/>
</dbReference>
<dbReference type="PANTHER" id="PTHR21506">
    <property type="entry name" value="COMPONENT OF OLIGOMERIC GOLGI COMPLEX 6"/>
    <property type="match status" value="1"/>
</dbReference>
<evidence type="ECO:0000256" key="1">
    <source>
        <dbReference type="ARBA" id="ARBA00003627"/>
    </source>
</evidence>
<evidence type="ECO:0000313" key="16">
    <source>
        <dbReference type="Proteomes" id="UP000007879"/>
    </source>
</evidence>
<dbReference type="Pfam" id="PF06419">
    <property type="entry name" value="COG6_N"/>
    <property type="match status" value="1"/>
</dbReference>
<keyword evidence="6 11" id="KW-0813">Transport</keyword>
<dbReference type="eggNOG" id="KOG3758">
    <property type="taxonomic scope" value="Eukaryota"/>
</dbReference>
<reference evidence="15" key="2">
    <citation type="submission" date="2017-05" db="UniProtKB">
        <authorList>
            <consortium name="EnsemblMetazoa"/>
        </authorList>
    </citation>
    <scope>IDENTIFICATION</scope>
</reference>
<evidence type="ECO:0000256" key="2">
    <source>
        <dbReference type="ARBA" id="ARBA00004395"/>
    </source>
</evidence>
<name>A0A1X7UMG8_AMPQE</name>
<feature type="compositionally biased region" description="Basic and acidic residues" evidence="12">
    <location>
        <begin position="1"/>
        <end position="12"/>
    </location>
</feature>
<dbReference type="InterPro" id="IPR010490">
    <property type="entry name" value="COG6"/>
</dbReference>
<dbReference type="GO" id="GO:0006891">
    <property type="term" value="P:intra-Golgi vesicle-mediated transport"/>
    <property type="evidence" value="ECO:0007669"/>
    <property type="project" value="UniProtKB-UniRule"/>
</dbReference>
<dbReference type="GO" id="GO:0017119">
    <property type="term" value="C:Golgi transport complex"/>
    <property type="evidence" value="ECO:0007669"/>
    <property type="project" value="UniProtKB-UniRule"/>
</dbReference>
<dbReference type="AlphaFoldDB" id="A0A1X7UMG8"/>
<dbReference type="PANTHER" id="PTHR21506:SF0">
    <property type="entry name" value="CONSERVED OLIGOMERIC GOLGI COMPLEX SUBUNIT 6"/>
    <property type="match status" value="1"/>
</dbReference>
<evidence type="ECO:0000256" key="12">
    <source>
        <dbReference type="SAM" id="MobiDB-lite"/>
    </source>
</evidence>